<dbReference type="EMBL" id="GBRH01259756">
    <property type="protein sequence ID" value="JAD38139.1"/>
    <property type="molecule type" value="Transcribed_RNA"/>
</dbReference>
<sequence length="31" mass="3461">MQRRIANLLALRVSKFAGIAGEGKERLISFD</sequence>
<organism evidence="1">
    <name type="scientific">Arundo donax</name>
    <name type="common">Giant reed</name>
    <name type="synonym">Donax arundinaceus</name>
    <dbReference type="NCBI Taxonomy" id="35708"/>
    <lineage>
        <taxon>Eukaryota</taxon>
        <taxon>Viridiplantae</taxon>
        <taxon>Streptophyta</taxon>
        <taxon>Embryophyta</taxon>
        <taxon>Tracheophyta</taxon>
        <taxon>Spermatophyta</taxon>
        <taxon>Magnoliopsida</taxon>
        <taxon>Liliopsida</taxon>
        <taxon>Poales</taxon>
        <taxon>Poaceae</taxon>
        <taxon>PACMAD clade</taxon>
        <taxon>Arundinoideae</taxon>
        <taxon>Arundineae</taxon>
        <taxon>Arundo</taxon>
    </lineage>
</organism>
<reference evidence="1" key="2">
    <citation type="journal article" date="2015" name="Data Brief">
        <title>Shoot transcriptome of the giant reed, Arundo donax.</title>
        <authorList>
            <person name="Barrero R.A."/>
            <person name="Guerrero F.D."/>
            <person name="Moolhuijzen P."/>
            <person name="Goolsby J.A."/>
            <person name="Tidwell J."/>
            <person name="Bellgard S.E."/>
            <person name="Bellgard M.I."/>
        </authorList>
    </citation>
    <scope>NUCLEOTIDE SEQUENCE</scope>
    <source>
        <tissue evidence="1">Shoot tissue taken approximately 20 cm above the soil surface</tissue>
    </source>
</reference>
<accession>A0A0A8ZFI7</accession>
<proteinExistence type="predicted"/>
<dbReference type="AlphaFoldDB" id="A0A0A8ZFI7"/>
<evidence type="ECO:0000313" key="1">
    <source>
        <dbReference type="EMBL" id="JAD38139.1"/>
    </source>
</evidence>
<reference evidence="1" key="1">
    <citation type="submission" date="2014-09" db="EMBL/GenBank/DDBJ databases">
        <authorList>
            <person name="Magalhaes I.L.F."/>
            <person name="Oliveira U."/>
            <person name="Santos F.R."/>
            <person name="Vidigal T.H.D.A."/>
            <person name="Brescovit A.D."/>
            <person name="Santos A.J."/>
        </authorList>
    </citation>
    <scope>NUCLEOTIDE SEQUENCE</scope>
    <source>
        <tissue evidence="1">Shoot tissue taken approximately 20 cm above the soil surface</tissue>
    </source>
</reference>
<name>A0A0A8ZFI7_ARUDO</name>
<protein>
    <submittedName>
        <fullName evidence="1">Uncharacterized protein</fullName>
    </submittedName>
</protein>